<protein>
    <recommendedName>
        <fullName evidence="3">GnsA/GnsB family protein</fullName>
    </recommendedName>
</protein>
<dbReference type="AlphaFoldDB" id="A0AAX3TDR2"/>
<sequence>MLKFIKNNKWWVAIISVFAVFLSSFGIFAKSFVDSNKQKVVNKVENYIKASSYAVQSRILKETENLNEDYLNQKIGKKPLLNEFNNNFIWQPNNNKTTSLDTISDLWKTYFGSTDNVLKKDLQIQYQNNNKLENIKSSKGEITPKNIDFLLTISKSLEKFLNGFAPSLASLGISFLQSTVLQHRDDPNFEKYKSGITSVANAIENNRETFNYLGKVLTPANLDENYYKNLTVKQAITKNINKLASVITNNKDFASQTDVDKLPEALDKILVDLELDSITNIFSHIKIENGNVQGLDKIFSKIKDLFDKNTFTKLKQKGLEILNKITPHLATYLYSELFFGLYYVANSDLKNPEDLLKQKVDDSVFIAFTKNKLDLNVLVDGLVKVLKNKKDFERLYNFIFKRFDQNRIFNNINTLGTDTGTGSLLYDLINWLEKKLYNVSNTLSTIIRFAELALNDANIQKTIKEKIVGFIKGKLPTISSTSWTIEFKGNDFEIKLKYGSLREVLVLKINNFFRENGLIKKIIDILKSLIKVVDGLPKDIFNYLKKVLYQNNQENLKILTTETISNLNDIIKDITVLLNDENYIYVSIANNIVHIPLFGLRDIEIKNIYSLLTLPYNKDFANSIVYKYGKSQIETYIEKWKNFLNLFQKYKFIDNVEKFKEQFSEYLQNLSNQIKLYENEQQLNFNLQDSLYSGNLISDMMPKLLDYLFQDQDNKKNPLLPIIRAINKNEHLETLKEVKDKWDTKFTSLAKKIENYSNISKIRNIKLQLPKELVEQFGLQSLDGLNITELLEGLSNYIKDYLKANPNKVIGFNISSIGMMLSALTVKVGVEFRKDLSKNNFLYNKNPKQDKSKTVLKALADGFDSHDNSSDVGRDSTLNRKDQSYYNWDKIYFYINGFDKPYILDRTNLKEEFSYSPLHMLIGINPDKTTYFKGSIGYAIGSLFGGLNTTDPNYNLSIENKNDATGILNVFNYVLDQKDKELKKHEDQIATQYYDKNAWETKVINSSEDEINYELIRLKSSKTQESKQLGSRFKVKLAKKKHSSYWEITQIIAVDYKAA</sequence>
<reference evidence="1" key="1">
    <citation type="submission" date="2022-06" db="EMBL/GenBank/DDBJ databases">
        <title>Comparative genomic analysis of Mycoplasma feriruminatoris and the Mycoplasma mycoides cluster.</title>
        <authorList>
            <person name="Baby V."/>
            <person name="Ambroset C."/>
            <person name="Gaurivaud P."/>
            <person name="Boury C."/>
            <person name="Guichoux E."/>
            <person name="Lartigue C."/>
            <person name="Tardy F."/>
            <person name="Sirand-Pugnet P."/>
        </authorList>
    </citation>
    <scope>NUCLEOTIDE SEQUENCE</scope>
    <source>
        <strain evidence="1">L14822</strain>
    </source>
</reference>
<gene>
    <name evidence="1" type="ORF">MFERI14822_00028</name>
</gene>
<name>A0AAX3TDR2_9MOLU</name>
<dbReference type="NCBIfam" id="TIGR04512">
    <property type="entry name" value="Mycopla_NOT_gsn"/>
    <property type="match status" value="1"/>
</dbReference>
<proteinExistence type="predicted"/>
<dbReference type="InterPro" id="IPR030962">
    <property type="entry name" value="Mycopla_NOT_gsn"/>
</dbReference>
<dbReference type="RefSeq" id="WP_278307561.1">
    <property type="nucleotide sequence ID" value="NZ_CP104008.1"/>
</dbReference>
<organism evidence="1 2">
    <name type="scientific">Mycoplasma feriruminatoris</name>
    <dbReference type="NCBI Taxonomy" id="1179777"/>
    <lineage>
        <taxon>Bacteria</taxon>
        <taxon>Bacillati</taxon>
        <taxon>Mycoplasmatota</taxon>
        <taxon>Mollicutes</taxon>
        <taxon>Mycoplasmataceae</taxon>
        <taxon>Mycoplasma</taxon>
    </lineage>
</organism>
<dbReference type="EMBL" id="CP104008">
    <property type="protein sequence ID" value="WFQ92273.1"/>
    <property type="molecule type" value="Genomic_DNA"/>
</dbReference>
<evidence type="ECO:0000313" key="2">
    <source>
        <dbReference type="Proteomes" id="UP001178743"/>
    </source>
</evidence>
<accession>A0AAX3TDR2</accession>
<dbReference type="Proteomes" id="UP001178743">
    <property type="component" value="Chromosome"/>
</dbReference>
<evidence type="ECO:0000313" key="1">
    <source>
        <dbReference type="EMBL" id="WFQ92273.1"/>
    </source>
</evidence>
<evidence type="ECO:0008006" key="3">
    <source>
        <dbReference type="Google" id="ProtNLM"/>
    </source>
</evidence>